<accession>A0A8J6E2I9</accession>
<reference evidence="2" key="1">
    <citation type="submission" date="2021-05" db="EMBL/GenBank/DDBJ databases">
        <title>A free-living protist that lacks canonical eukaryotic 1 DNA replication and segregation systems.</title>
        <authorList>
            <person name="Salas-Leiva D.E."/>
            <person name="Tromer E.C."/>
            <person name="Curtis B.A."/>
            <person name="Jerlstrom-Hultqvist J."/>
            <person name="Kolisko M."/>
            <person name="Yi Z."/>
            <person name="Salas-Leiva J.S."/>
            <person name="Gallot-Lavallee L."/>
            <person name="Kops G.J.P.L."/>
            <person name="Archibald J.M."/>
            <person name="Simpson A.G.B."/>
            <person name="Roger A.J."/>
        </authorList>
    </citation>
    <scope>NUCLEOTIDE SEQUENCE</scope>
    <source>
        <strain evidence="2">BICM</strain>
    </source>
</reference>
<dbReference type="AlphaFoldDB" id="A0A8J6E2I9"/>
<dbReference type="EMBL" id="JAHDYR010000015">
    <property type="protein sequence ID" value="KAG9394376.1"/>
    <property type="molecule type" value="Genomic_DNA"/>
</dbReference>
<feature type="compositionally biased region" description="Basic and acidic residues" evidence="1">
    <location>
        <begin position="208"/>
        <end position="225"/>
    </location>
</feature>
<feature type="region of interest" description="Disordered" evidence="1">
    <location>
        <begin position="93"/>
        <end position="163"/>
    </location>
</feature>
<gene>
    <name evidence="2" type="ORF">J8273_4020</name>
</gene>
<name>A0A8J6E2I9_9EUKA</name>
<dbReference type="Proteomes" id="UP000717585">
    <property type="component" value="Unassembled WGS sequence"/>
</dbReference>
<proteinExistence type="predicted"/>
<evidence type="ECO:0000256" key="1">
    <source>
        <dbReference type="SAM" id="MobiDB-lite"/>
    </source>
</evidence>
<sequence>MPRSPRNTSTKPSWEVASHEFTTGYLKEYIDKRDSIKSAGEHFVAAIQASSALKEQIHERPPESELEMRFRVLLNSVKTRIDNIRLMGAQVSSHYSAPLPPTPLPAPHRSKESRSIKPNSLRSPSPEEVPTTDIPTYHAPTQAGLRRNESEDRLTPPVETPKATAAIFTIAQASVDSKVRETPQRTPPKYGYAAREPERLRSFVANRQNDDELKRPKPIRARESPEVTSPTGAGPLRAAGSLSRLNTHQPPKKEGSGHRSRSMSPTTPGGFEVTKTFMW</sequence>
<evidence type="ECO:0000313" key="3">
    <source>
        <dbReference type="Proteomes" id="UP000717585"/>
    </source>
</evidence>
<protein>
    <submittedName>
        <fullName evidence="2">Uncharacterized protein</fullName>
    </submittedName>
</protein>
<comment type="caution">
    <text evidence="2">The sequence shown here is derived from an EMBL/GenBank/DDBJ whole genome shotgun (WGS) entry which is preliminary data.</text>
</comment>
<evidence type="ECO:0000313" key="2">
    <source>
        <dbReference type="EMBL" id="KAG9394376.1"/>
    </source>
</evidence>
<keyword evidence="3" id="KW-1185">Reference proteome</keyword>
<organism evidence="2 3">
    <name type="scientific">Carpediemonas membranifera</name>
    <dbReference type="NCBI Taxonomy" id="201153"/>
    <lineage>
        <taxon>Eukaryota</taxon>
        <taxon>Metamonada</taxon>
        <taxon>Carpediemonas-like organisms</taxon>
        <taxon>Carpediemonas</taxon>
    </lineage>
</organism>
<feature type="region of interest" description="Disordered" evidence="1">
    <location>
        <begin position="176"/>
        <end position="279"/>
    </location>
</feature>